<sequence>MNFKALQKKSKKTERQDEATAVKQKDGSLKMVCKYKRKKRYGRSIKNRSPGLMQADLKTKATQYGIPYYEIDIHQYRASQFHHDTGEYIKPALNERFKTIEGCKVQRDLYSAFLICHTDDTLTAPDFKACHLDFTHFVKMQDTLIQNMKKCGHTMKSCFGF</sequence>
<accession>A0A6N7V4H4</accession>
<evidence type="ECO:0000313" key="3">
    <source>
        <dbReference type="Proteomes" id="UP000434241"/>
    </source>
</evidence>
<organism evidence="2 3">
    <name type="scientific">Holdemanella porci</name>
    <dbReference type="NCBI Taxonomy" id="2652276"/>
    <lineage>
        <taxon>Bacteria</taxon>
        <taxon>Bacillati</taxon>
        <taxon>Bacillota</taxon>
        <taxon>Erysipelotrichia</taxon>
        <taxon>Erysipelotrichales</taxon>
        <taxon>Erysipelotrichaceae</taxon>
        <taxon>Holdemanella</taxon>
    </lineage>
</organism>
<dbReference type="AlphaFoldDB" id="A0A6N7V4H4"/>
<evidence type="ECO:0000256" key="1">
    <source>
        <dbReference type="SAM" id="MobiDB-lite"/>
    </source>
</evidence>
<name>A0A6N7V4H4_9FIRM</name>
<dbReference type="EMBL" id="VUMR01000066">
    <property type="protein sequence ID" value="MSS57070.1"/>
    <property type="molecule type" value="Genomic_DNA"/>
</dbReference>
<evidence type="ECO:0000313" key="2">
    <source>
        <dbReference type="EMBL" id="MSS57070.1"/>
    </source>
</evidence>
<proteinExistence type="predicted"/>
<gene>
    <name evidence="2" type="ORF">FYJ55_09400</name>
</gene>
<comment type="caution">
    <text evidence="2">The sequence shown here is derived from an EMBL/GenBank/DDBJ whole genome shotgun (WGS) entry which is preliminary data.</text>
</comment>
<reference evidence="2 3" key="1">
    <citation type="submission" date="2019-08" db="EMBL/GenBank/DDBJ databases">
        <title>In-depth cultivation of the pig gut microbiome towards novel bacterial diversity and tailored functional studies.</title>
        <authorList>
            <person name="Wylensek D."/>
            <person name="Hitch T.C.A."/>
            <person name="Clavel T."/>
        </authorList>
    </citation>
    <scope>NUCLEOTIDE SEQUENCE [LARGE SCALE GENOMIC DNA]</scope>
    <source>
        <strain evidence="2 3">LKV-472-APC-3</strain>
    </source>
</reference>
<protein>
    <submittedName>
        <fullName evidence="2">Uncharacterized protein</fullName>
    </submittedName>
</protein>
<feature type="compositionally biased region" description="Basic residues" evidence="1">
    <location>
        <begin position="1"/>
        <end position="12"/>
    </location>
</feature>
<feature type="compositionally biased region" description="Basic and acidic residues" evidence="1">
    <location>
        <begin position="13"/>
        <end position="23"/>
    </location>
</feature>
<feature type="region of interest" description="Disordered" evidence="1">
    <location>
        <begin position="1"/>
        <end position="23"/>
    </location>
</feature>
<dbReference type="Proteomes" id="UP000434241">
    <property type="component" value="Unassembled WGS sequence"/>
</dbReference>
<keyword evidence="3" id="KW-1185">Reference proteome</keyword>